<dbReference type="SMART" id="SM01127">
    <property type="entry name" value="DDHD"/>
    <property type="match status" value="1"/>
</dbReference>
<evidence type="ECO:0000259" key="3">
    <source>
        <dbReference type="PROSITE" id="PS50918"/>
    </source>
</evidence>
<feature type="compositionally biased region" description="Pro residues" evidence="2">
    <location>
        <begin position="110"/>
        <end position="125"/>
    </location>
</feature>
<gene>
    <name evidence="5" type="primary">Sec23ip</name>
    <name evidence="5" type="ORF">g.88590</name>
</gene>
<feature type="compositionally biased region" description="Low complexity" evidence="2">
    <location>
        <begin position="580"/>
        <end position="594"/>
    </location>
</feature>
<feature type="compositionally biased region" description="Polar residues" evidence="2">
    <location>
        <begin position="367"/>
        <end position="381"/>
    </location>
</feature>
<feature type="compositionally biased region" description="Low complexity" evidence="2">
    <location>
        <begin position="332"/>
        <end position="348"/>
    </location>
</feature>
<feature type="compositionally biased region" description="Low complexity" evidence="2">
    <location>
        <begin position="539"/>
        <end position="552"/>
    </location>
</feature>
<feature type="compositionally biased region" description="Polar residues" evidence="2">
    <location>
        <begin position="917"/>
        <end position="939"/>
    </location>
</feature>
<dbReference type="GO" id="GO:0004620">
    <property type="term" value="F:phospholipase activity"/>
    <property type="evidence" value="ECO:0007669"/>
    <property type="project" value="TreeGrafter"/>
</dbReference>
<accession>A0A146LUY4</accession>
<feature type="compositionally biased region" description="Basic and acidic residues" evidence="2">
    <location>
        <begin position="858"/>
        <end position="868"/>
    </location>
</feature>
<feature type="compositionally biased region" description="Polar residues" evidence="2">
    <location>
        <begin position="83"/>
        <end position="106"/>
    </location>
</feature>
<feature type="domain" description="DDHD" evidence="4">
    <location>
        <begin position="1359"/>
        <end position="1570"/>
    </location>
</feature>
<comment type="similarity">
    <text evidence="1">Belongs to the PA-PLA1 family.</text>
</comment>
<dbReference type="Pfam" id="PF23464">
    <property type="entry name" value="WWE_3"/>
    <property type="match status" value="1"/>
</dbReference>
<feature type="region of interest" description="Disordered" evidence="2">
    <location>
        <begin position="509"/>
        <end position="744"/>
    </location>
</feature>
<feature type="compositionally biased region" description="Polar residues" evidence="2">
    <location>
        <begin position="662"/>
        <end position="727"/>
    </location>
</feature>
<feature type="region of interest" description="Disordered" evidence="2">
    <location>
        <begin position="36"/>
        <end position="132"/>
    </location>
</feature>
<feature type="compositionally biased region" description="Low complexity" evidence="2">
    <location>
        <begin position="790"/>
        <end position="804"/>
    </location>
</feature>
<feature type="compositionally biased region" description="Polar residues" evidence="2">
    <location>
        <begin position="870"/>
        <end position="879"/>
    </location>
</feature>
<feature type="compositionally biased region" description="Polar residues" evidence="2">
    <location>
        <begin position="957"/>
        <end position="978"/>
    </location>
</feature>
<feature type="compositionally biased region" description="Polar residues" evidence="2">
    <location>
        <begin position="437"/>
        <end position="452"/>
    </location>
</feature>
<dbReference type="InterPro" id="IPR058055">
    <property type="entry name" value="PA-PLA1"/>
</dbReference>
<dbReference type="InterPro" id="IPR004170">
    <property type="entry name" value="WWE_dom"/>
</dbReference>
<feature type="domain" description="WWE" evidence="3">
    <location>
        <begin position="976"/>
        <end position="1057"/>
    </location>
</feature>
<dbReference type="Pfam" id="PF02825">
    <property type="entry name" value="WWE"/>
    <property type="match status" value="1"/>
</dbReference>
<evidence type="ECO:0000256" key="2">
    <source>
        <dbReference type="SAM" id="MobiDB-lite"/>
    </source>
</evidence>
<protein>
    <submittedName>
        <fullName evidence="5">SEC23-interacting protein</fullName>
    </submittedName>
</protein>
<dbReference type="PANTHER" id="PTHR23509">
    <property type="entry name" value="PA-PL1 PHOSPHOLIPASE FAMILY"/>
    <property type="match status" value="1"/>
</dbReference>
<feature type="region of interest" description="Disordered" evidence="2">
    <location>
        <begin position="466"/>
        <end position="497"/>
    </location>
</feature>
<feature type="region of interest" description="Disordered" evidence="2">
    <location>
        <begin position="332"/>
        <end position="452"/>
    </location>
</feature>
<feature type="compositionally biased region" description="Polar residues" evidence="2">
    <location>
        <begin position="553"/>
        <end position="579"/>
    </location>
</feature>
<dbReference type="Pfam" id="PF02862">
    <property type="entry name" value="DDHD"/>
    <property type="match status" value="1"/>
</dbReference>
<name>A0A146LUY4_LYGHE</name>
<feature type="compositionally biased region" description="Polar residues" evidence="2">
    <location>
        <begin position="475"/>
        <end position="490"/>
    </location>
</feature>
<sequence>MASTRPPDKVLKNPLLTSADQNAFFEEFAHSRLLVAPPAPHPVSTPGSGHVSSVCQDTVAAEIRDPTLTPNPQVQESDKDPTSDQTFTEIPLTPGSNVSALPSQTISSSAPPPVGPPPTSGPPPSTGFIRSAPLSRYIPSNFIQTSLPTPAPLQIFQGAPSAPVGVSLLNPTQIEKSDDTAAASTGNPVPETSVLNDRRDSVIAEAPSQKLTPVSQTPTSHSVAPPPNFPVSSFAVYSQPPTQPVNVNPSVSSPPSITTPAFNVPLIPKSTSIPGFPASSNFANNTSSSTVPSSKSTDFPFVPVFPKPNSGNFLPNYPINIVNENAITTGLVPPQLRSSPSPLSSKHSTPPPGSQTPLLLSAERGSPSISQIPHNSGSVDPSQLPVVARSPQTAPPIKPGSPAQVGPPLQVGPPPRGNSSPYPSALSRSAVGRTGLGQHSSSSLRQTTIPKASPEQQVQFFTPAPVENVFPPTFGQPQSESFISPSNQQTETEKPKSFLSSAASYFNLSGDSDGAQQSPLSGQNDSGFYQSLNQPSLPPSSLSYSGPGTSYPTSTPQLGPTFPQTVPTSSTSSYFQPAPTSQSSHSFFQDSSTSGNPSTFFAPPPVATVPPIQSVQPLQNQSRPSSVGSVSSLQSAGSFPPVTSSTFSSTSQKPFTHPPPSSYFTPISEPNNQQSPSPVRSVTSSQGSQPPYTNPSLPESTNQPLSFYNPNNFATPTSQAFNPQTSAYPPKPTSPPQTTDHISKDDPISVAATSTPVTAPSVNSNVSANFSTFSGGVPQQNFVSASSFFQSAPSSTQPSASDSFLVSPQHQQTIEETSSPPTQLTSSERITPSNTPPPTYGSLDTRDIISNPNCNVDDSAHSEADGRSIEPTSNGQTQYCGPRPTSLPPVASQGNTYRRTSLKRPSYAPVPDLGVSLQPTELMGQSQHLSGSMETSGTMQDEPPPVPSSEGDRAHSGSPQSPNMSMDQSMDFSGQSASTGGHYRPAFHHWFFKKDTKRAEWLPFSMADSLNIEQAFVSPDVSEATKVPTDGGRYDVEVLLRKKTAVYWEESPSEVRRCSWFVKSPVGARFVPYDENIAEFLEEEYKQGCLTNEWNRRIELADGEVIILHSPNTIAHHQRSSSPDNWGNPPAMQQKPRIVKRGLEDFEISEGEPTQVDHLLLVVHGIGKVCDLRFRSLVEVVDDFRSVSLQLVQSHFRRASESGQVGRVEVLPVEWHQALHTEAIDKRLADITLPSIPKAREFTNDTILDVLFYSSPMFSEKIVQAVGAEVNRTYDLFMQRNPGFKGGVSLGGHSLGSLILFDVLSHQKEMKQRQPTQKNDEVSELGGHSRVRTPMNRRMSYLSIGLQGATQPNIIYPQLNFYPKAFFAFGSPIGMFVTVRGIESLGEDFRFPTCPRFFNIFHPNDPVAYRIEALICNEMANVPPILIPHHKGRKRMHLELKETMAHITTALKQKLVHSVRSTWNTVYQLAMFQRPDASLRSEVDKALEEEVLHAADVQPPSPALSSTQSVAEDQGLEIQVGSLNGGNRIDYVLQEAPLETFNQYISAVRSHVVYWESEDTMLMVLKEIYASMNIKSDSQVPQHVLPFAINTEDHYSEYTDSIGAPPSTFIRK</sequence>
<dbReference type="InterPro" id="IPR004177">
    <property type="entry name" value="DDHD_dom"/>
</dbReference>
<evidence type="ECO:0000259" key="4">
    <source>
        <dbReference type="PROSITE" id="PS51043"/>
    </source>
</evidence>
<dbReference type="GO" id="GO:0046872">
    <property type="term" value="F:metal ion binding"/>
    <property type="evidence" value="ECO:0007669"/>
    <property type="project" value="InterPro"/>
</dbReference>
<evidence type="ECO:0000313" key="5">
    <source>
        <dbReference type="EMBL" id="JAQ10497.1"/>
    </source>
</evidence>
<feature type="compositionally biased region" description="Polar residues" evidence="2">
    <location>
        <begin position="806"/>
        <end position="833"/>
    </location>
</feature>
<dbReference type="PROSITE" id="PS50918">
    <property type="entry name" value="WWE"/>
    <property type="match status" value="1"/>
</dbReference>
<feature type="region of interest" description="Disordered" evidence="2">
    <location>
        <begin position="178"/>
        <end position="225"/>
    </location>
</feature>
<organism evidence="5">
    <name type="scientific">Lygus hesperus</name>
    <name type="common">Western plant bug</name>
    <dbReference type="NCBI Taxonomy" id="30085"/>
    <lineage>
        <taxon>Eukaryota</taxon>
        <taxon>Metazoa</taxon>
        <taxon>Ecdysozoa</taxon>
        <taxon>Arthropoda</taxon>
        <taxon>Hexapoda</taxon>
        <taxon>Insecta</taxon>
        <taxon>Pterygota</taxon>
        <taxon>Neoptera</taxon>
        <taxon>Paraneoptera</taxon>
        <taxon>Hemiptera</taxon>
        <taxon>Heteroptera</taxon>
        <taxon>Panheteroptera</taxon>
        <taxon>Cimicomorpha</taxon>
        <taxon>Miridae</taxon>
        <taxon>Mirini</taxon>
        <taxon>Lygus</taxon>
    </lineage>
</organism>
<dbReference type="PANTHER" id="PTHR23509:SF10">
    <property type="entry name" value="LD21067P"/>
    <property type="match status" value="1"/>
</dbReference>
<feature type="compositionally biased region" description="Low complexity" evidence="2">
    <location>
        <begin position="621"/>
        <end position="655"/>
    </location>
</feature>
<evidence type="ECO:0000256" key="1">
    <source>
        <dbReference type="ARBA" id="ARBA00038464"/>
    </source>
</evidence>
<proteinExistence type="inferred from homology"/>
<dbReference type="PROSITE" id="PS51043">
    <property type="entry name" value="DDHD"/>
    <property type="match status" value="1"/>
</dbReference>
<reference evidence="5" key="1">
    <citation type="journal article" date="2016" name="Gigascience">
        <title>De novo construction of an expanded transcriptome assembly for the western tarnished plant bug, Lygus hesperus.</title>
        <authorList>
            <person name="Tassone E.E."/>
            <person name="Geib S.M."/>
            <person name="Hall B."/>
            <person name="Fabrick J.A."/>
            <person name="Brent C.S."/>
            <person name="Hull J.J."/>
        </authorList>
    </citation>
    <scope>NUCLEOTIDE SEQUENCE</scope>
</reference>
<feature type="compositionally biased region" description="Polar residues" evidence="2">
    <location>
        <begin position="45"/>
        <end position="56"/>
    </location>
</feature>
<feature type="compositionally biased region" description="Polar residues" evidence="2">
    <location>
        <begin position="509"/>
        <end position="534"/>
    </location>
</feature>
<dbReference type="EMBL" id="GDHC01008132">
    <property type="protein sequence ID" value="JAQ10497.1"/>
    <property type="molecule type" value="Transcribed_RNA"/>
</dbReference>
<feature type="compositionally biased region" description="Polar residues" evidence="2">
    <location>
        <begin position="209"/>
        <end position="222"/>
    </location>
</feature>
<feature type="region of interest" description="Disordered" evidence="2">
    <location>
        <begin position="790"/>
        <end position="978"/>
    </location>
</feature>
<dbReference type="GO" id="GO:0030134">
    <property type="term" value="C:COPII-coated ER to Golgi transport vesicle"/>
    <property type="evidence" value="ECO:0007669"/>
    <property type="project" value="TreeGrafter"/>
</dbReference>
<dbReference type="InterPro" id="IPR057825">
    <property type="entry name" value="WWE_SEC23-DDH2"/>
</dbReference>